<feature type="transmembrane region" description="Helical" evidence="1">
    <location>
        <begin position="197"/>
        <end position="221"/>
    </location>
</feature>
<evidence type="ECO:0008006" key="4">
    <source>
        <dbReference type="Google" id="ProtNLM"/>
    </source>
</evidence>
<proteinExistence type="predicted"/>
<comment type="caution">
    <text evidence="2">The sequence shown here is derived from an EMBL/GenBank/DDBJ whole genome shotgun (WGS) entry which is preliminary data.</text>
</comment>
<accession>A0AAW5R004</accession>
<dbReference type="Gene3D" id="1.20.1530.20">
    <property type="match status" value="1"/>
</dbReference>
<evidence type="ECO:0000313" key="2">
    <source>
        <dbReference type="EMBL" id="MCT8973631.1"/>
    </source>
</evidence>
<keyword evidence="1" id="KW-0472">Membrane</keyword>
<feature type="transmembrane region" description="Helical" evidence="1">
    <location>
        <begin position="132"/>
        <end position="151"/>
    </location>
</feature>
<feature type="transmembrane region" description="Helical" evidence="1">
    <location>
        <begin position="16"/>
        <end position="33"/>
    </location>
</feature>
<keyword evidence="1" id="KW-0812">Transmembrane</keyword>
<reference evidence="2 3" key="1">
    <citation type="submission" date="2022-04" db="EMBL/GenBank/DDBJ databases">
        <authorList>
            <person name="Ye Y.-Q."/>
            <person name="Du Z.-J."/>
        </authorList>
    </citation>
    <scope>NUCLEOTIDE SEQUENCE [LARGE SCALE GENOMIC DNA]</scope>
    <source>
        <strain evidence="2 3">A6E488</strain>
    </source>
</reference>
<organism evidence="2 3">
    <name type="scientific">Microbaculum marinisediminis</name>
    <dbReference type="NCBI Taxonomy" id="2931392"/>
    <lineage>
        <taxon>Bacteria</taxon>
        <taxon>Pseudomonadati</taxon>
        <taxon>Pseudomonadota</taxon>
        <taxon>Alphaproteobacteria</taxon>
        <taxon>Hyphomicrobiales</taxon>
        <taxon>Tepidamorphaceae</taxon>
        <taxon>Microbaculum</taxon>
    </lineage>
</organism>
<feature type="transmembrane region" description="Helical" evidence="1">
    <location>
        <begin position="163"/>
        <end position="185"/>
    </location>
</feature>
<feature type="transmembrane region" description="Helical" evidence="1">
    <location>
        <begin position="39"/>
        <end position="57"/>
    </location>
</feature>
<gene>
    <name evidence="2" type="ORF">MUB46_17345</name>
</gene>
<sequence length="310" mass="32253">MTRLVSLLGYAARHGRILLIAGLVAGIALPGTAVVLKAWLPELVAFLLFIAALRIGPRQALGAVRDLSVTAGLTVLFQFAMPIAAILVMMAGGWLDHPIALSLALMLSASSISGSPNLTLLTGNDPAPALRLLIFGTAVLPATVLVPLWLLPELGAASEVLRAAGRLLGVIAIAGGVAFLIRGFLLPQPAPETLRAIDGLSAIAMAVLVVGLMSAVGPAIVETPATFLFWLAVACAANLGLQVSVAVALRNSALKDSRAAYSIVAGNRNMALFLVALPASTTDPLLLFIGCYQIPMYLTPFLLRRLYQPT</sequence>
<dbReference type="InterPro" id="IPR038770">
    <property type="entry name" value="Na+/solute_symporter_sf"/>
</dbReference>
<feature type="transmembrane region" description="Helical" evidence="1">
    <location>
        <begin position="69"/>
        <end position="93"/>
    </location>
</feature>
<dbReference type="Proteomes" id="UP001320898">
    <property type="component" value="Unassembled WGS sequence"/>
</dbReference>
<protein>
    <recommendedName>
        <fullName evidence="4">Bile acid:sodium symporter</fullName>
    </recommendedName>
</protein>
<dbReference type="AlphaFoldDB" id="A0AAW5R004"/>
<dbReference type="EMBL" id="JALIDZ010000008">
    <property type="protein sequence ID" value="MCT8973631.1"/>
    <property type="molecule type" value="Genomic_DNA"/>
</dbReference>
<feature type="transmembrane region" description="Helical" evidence="1">
    <location>
        <begin position="99"/>
        <end position="120"/>
    </location>
</feature>
<keyword evidence="3" id="KW-1185">Reference proteome</keyword>
<dbReference type="RefSeq" id="WP_261617212.1">
    <property type="nucleotide sequence ID" value="NZ_JALIDZ010000008.1"/>
</dbReference>
<keyword evidence="1" id="KW-1133">Transmembrane helix</keyword>
<name>A0AAW5R004_9HYPH</name>
<evidence type="ECO:0000313" key="3">
    <source>
        <dbReference type="Proteomes" id="UP001320898"/>
    </source>
</evidence>
<evidence type="ECO:0000256" key="1">
    <source>
        <dbReference type="SAM" id="Phobius"/>
    </source>
</evidence>
<feature type="transmembrane region" description="Helical" evidence="1">
    <location>
        <begin position="227"/>
        <end position="249"/>
    </location>
</feature>